<reference evidence="9" key="1">
    <citation type="submission" date="2020-06" db="EMBL/GenBank/DDBJ databases">
        <title>WGS assembly of Ceratodon purpureus strain R40.</title>
        <authorList>
            <person name="Carey S.B."/>
            <person name="Jenkins J."/>
            <person name="Shu S."/>
            <person name="Lovell J.T."/>
            <person name="Sreedasyam A."/>
            <person name="Maumus F."/>
            <person name="Tiley G.P."/>
            <person name="Fernandez-Pozo N."/>
            <person name="Barry K."/>
            <person name="Chen C."/>
            <person name="Wang M."/>
            <person name="Lipzen A."/>
            <person name="Daum C."/>
            <person name="Saski C.A."/>
            <person name="Payton A.C."/>
            <person name="Mcbreen J.C."/>
            <person name="Conrad R.E."/>
            <person name="Kollar L.M."/>
            <person name="Olsson S."/>
            <person name="Huttunen S."/>
            <person name="Landis J.B."/>
            <person name="Wickett N.J."/>
            <person name="Johnson M.G."/>
            <person name="Rensing S.A."/>
            <person name="Grimwood J."/>
            <person name="Schmutz J."/>
            <person name="Mcdaniel S.F."/>
        </authorList>
    </citation>
    <scope>NUCLEOTIDE SEQUENCE</scope>
    <source>
        <strain evidence="9">R40</strain>
    </source>
</reference>
<keyword evidence="5" id="KW-0560">Oxidoreductase</keyword>
<gene>
    <name evidence="9" type="ORF">KC19_12G097300</name>
</gene>
<sequence>MESATGTVGGWWLFAVPMLKKQGRSSLAEAYTNLNGVVILVVLGVISACALLVCWVRPGGPAWGSLKGKLTIPGPRGYPVIGSLMEMGALAHRRLAELEIIRKATSLMALSFGETRVVIASEPETLREILQSSAFADRPLKQSAQHLLFGRAIGFAPYGDYWSSLRRIAANYLFAPRWIVAHEKARLAEVEVMLDAIERDVKATGWVQVRQHLQRASLKNIMSSVFGRRYDFASGSEEADQLGAMVKEGFELLGAFNWADHLPALKCFDAQNIHQRCAALVPRVSASVQKIIDEHRERREAHAGESYDTDSVDVSLGLSGDEKHEDMIAMLWGALKDPLGESIIAISLVVVTVTVCLYTCIPAKKQVIILCIIGSLMNGAQASDLDEGRKQDSTDWEAQNYAKIAITLVAVLIGVAGVARFMCNRRRPLQVVAPAGAGALNLDDIDAGLVNSEWKKDNKGFTLWPEI</sequence>
<dbReference type="AlphaFoldDB" id="A0A8T0G7S3"/>
<feature type="transmembrane region" description="Helical" evidence="8">
    <location>
        <begin position="30"/>
        <end position="53"/>
    </location>
</feature>
<evidence type="ECO:0000256" key="5">
    <source>
        <dbReference type="ARBA" id="ARBA00023002"/>
    </source>
</evidence>
<keyword evidence="8" id="KW-0812">Transmembrane</keyword>
<comment type="caution">
    <text evidence="9">The sequence shown here is derived from an EMBL/GenBank/DDBJ whole genome shotgun (WGS) entry which is preliminary data.</text>
</comment>
<keyword evidence="8" id="KW-0472">Membrane</keyword>
<dbReference type="GO" id="GO:0004497">
    <property type="term" value="F:monooxygenase activity"/>
    <property type="evidence" value="ECO:0007669"/>
    <property type="project" value="UniProtKB-KW"/>
</dbReference>
<evidence type="ECO:0000256" key="1">
    <source>
        <dbReference type="ARBA" id="ARBA00001971"/>
    </source>
</evidence>
<dbReference type="GO" id="GO:0005506">
    <property type="term" value="F:iron ion binding"/>
    <property type="evidence" value="ECO:0007669"/>
    <property type="project" value="InterPro"/>
</dbReference>
<dbReference type="InterPro" id="IPR051996">
    <property type="entry name" value="Cytochrome_P450_78A"/>
</dbReference>
<evidence type="ECO:0000256" key="4">
    <source>
        <dbReference type="ARBA" id="ARBA00022723"/>
    </source>
</evidence>
<evidence type="ECO:0008006" key="11">
    <source>
        <dbReference type="Google" id="ProtNLM"/>
    </source>
</evidence>
<dbReference type="InterPro" id="IPR001128">
    <property type="entry name" value="Cyt_P450"/>
</dbReference>
<evidence type="ECO:0000256" key="3">
    <source>
        <dbReference type="ARBA" id="ARBA00022617"/>
    </source>
</evidence>
<proteinExistence type="inferred from homology"/>
<evidence type="ECO:0000256" key="7">
    <source>
        <dbReference type="ARBA" id="ARBA00023033"/>
    </source>
</evidence>
<protein>
    <recommendedName>
        <fullName evidence="11">Cytochrome P450</fullName>
    </recommendedName>
</protein>
<dbReference type="SUPFAM" id="SSF48264">
    <property type="entry name" value="Cytochrome P450"/>
    <property type="match status" value="1"/>
</dbReference>
<evidence type="ECO:0000256" key="2">
    <source>
        <dbReference type="ARBA" id="ARBA00010617"/>
    </source>
</evidence>
<comment type="cofactor">
    <cofactor evidence="1">
        <name>heme</name>
        <dbReference type="ChEBI" id="CHEBI:30413"/>
    </cofactor>
</comment>
<keyword evidence="3" id="KW-0349">Heme</keyword>
<evidence type="ECO:0000256" key="6">
    <source>
        <dbReference type="ARBA" id="ARBA00023004"/>
    </source>
</evidence>
<keyword evidence="10" id="KW-1185">Reference proteome</keyword>
<keyword evidence="8" id="KW-1133">Transmembrane helix</keyword>
<evidence type="ECO:0000313" key="10">
    <source>
        <dbReference type="Proteomes" id="UP000822688"/>
    </source>
</evidence>
<evidence type="ECO:0000256" key="8">
    <source>
        <dbReference type="SAM" id="Phobius"/>
    </source>
</evidence>
<accession>A0A8T0G7S3</accession>
<dbReference type="GO" id="GO:0020037">
    <property type="term" value="F:heme binding"/>
    <property type="evidence" value="ECO:0007669"/>
    <property type="project" value="InterPro"/>
</dbReference>
<feature type="transmembrane region" description="Helical" evidence="8">
    <location>
        <begin position="404"/>
        <end position="423"/>
    </location>
</feature>
<keyword evidence="6" id="KW-0408">Iron</keyword>
<dbReference type="PANTHER" id="PTHR47946:SF6">
    <property type="entry name" value="CYTOCHROME P450 78A7"/>
    <property type="match status" value="1"/>
</dbReference>
<dbReference type="GO" id="GO:0016705">
    <property type="term" value="F:oxidoreductase activity, acting on paired donors, with incorporation or reduction of molecular oxygen"/>
    <property type="evidence" value="ECO:0007669"/>
    <property type="project" value="InterPro"/>
</dbReference>
<feature type="transmembrane region" description="Helical" evidence="8">
    <location>
        <begin position="367"/>
        <end position="384"/>
    </location>
</feature>
<keyword evidence="7" id="KW-0503">Monooxygenase</keyword>
<dbReference type="PANTHER" id="PTHR47946">
    <property type="entry name" value="CYTOCHROME P450 78A7-RELATED"/>
    <property type="match status" value="1"/>
</dbReference>
<keyword evidence="4" id="KW-0479">Metal-binding</keyword>
<comment type="similarity">
    <text evidence="2">Belongs to the cytochrome P450 family.</text>
</comment>
<dbReference type="EMBL" id="CM026433">
    <property type="protein sequence ID" value="KAG0554517.1"/>
    <property type="molecule type" value="Genomic_DNA"/>
</dbReference>
<dbReference type="Proteomes" id="UP000822688">
    <property type="component" value="Chromosome 12"/>
</dbReference>
<dbReference type="Gene3D" id="1.10.630.10">
    <property type="entry name" value="Cytochrome P450"/>
    <property type="match status" value="1"/>
</dbReference>
<dbReference type="InterPro" id="IPR036396">
    <property type="entry name" value="Cyt_P450_sf"/>
</dbReference>
<organism evidence="9 10">
    <name type="scientific">Ceratodon purpureus</name>
    <name type="common">Fire moss</name>
    <name type="synonym">Dicranum purpureum</name>
    <dbReference type="NCBI Taxonomy" id="3225"/>
    <lineage>
        <taxon>Eukaryota</taxon>
        <taxon>Viridiplantae</taxon>
        <taxon>Streptophyta</taxon>
        <taxon>Embryophyta</taxon>
        <taxon>Bryophyta</taxon>
        <taxon>Bryophytina</taxon>
        <taxon>Bryopsida</taxon>
        <taxon>Dicranidae</taxon>
        <taxon>Pseudoditrichales</taxon>
        <taxon>Ditrichaceae</taxon>
        <taxon>Ceratodon</taxon>
    </lineage>
</organism>
<dbReference type="Pfam" id="PF00067">
    <property type="entry name" value="p450"/>
    <property type="match status" value="1"/>
</dbReference>
<name>A0A8T0G7S3_CERPU</name>
<feature type="transmembrane region" description="Helical" evidence="8">
    <location>
        <begin position="343"/>
        <end position="360"/>
    </location>
</feature>
<evidence type="ECO:0000313" key="9">
    <source>
        <dbReference type="EMBL" id="KAG0554517.1"/>
    </source>
</evidence>